<evidence type="ECO:0000313" key="2">
    <source>
        <dbReference type="Proteomes" id="UP000214880"/>
    </source>
</evidence>
<sequence>MPDRDVVFLIKKAAVSAVEAGYPSDWIVGTVETVNPLTIKTEQQEILDAEYLWLTDAVRDYEVDIEVSHVTEIRAGGGGYAEFAGHDHDYKGRKKITVYNGLQVGEKVFMLQKKGGQAFIVLGRVFAHTHLRGQWL</sequence>
<dbReference type="OrthoDB" id="1682862at2"/>
<dbReference type="AlphaFoldDB" id="A0A1G9YSW0"/>
<evidence type="ECO:0000313" key="1">
    <source>
        <dbReference type="EMBL" id="SDN12160.1"/>
    </source>
</evidence>
<keyword evidence="2" id="KW-1185">Reference proteome</keyword>
<reference evidence="1 2" key="1">
    <citation type="submission" date="2016-10" db="EMBL/GenBank/DDBJ databases">
        <authorList>
            <person name="de Groot N.N."/>
        </authorList>
    </citation>
    <scope>NUCLEOTIDE SEQUENCE [LARGE SCALE GENOMIC DNA]</scope>
    <source>
        <strain evidence="1 2">DSM 1736</strain>
    </source>
</reference>
<proteinExistence type="predicted"/>
<dbReference type="EMBL" id="FNHB01000012">
    <property type="protein sequence ID" value="SDN12160.1"/>
    <property type="molecule type" value="Genomic_DNA"/>
</dbReference>
<protein>
    <recommendedName>
        <fullName evidence="3">DUF2577 domain-containing protein</fullName>
    </recommendedName>
</protein>
<name>A0A1G9YSW0_9FIRM</name>
<evidence type="ECO:0008006" key="3">
    <source>
        <dbReference type="Google" id="ProtNLM"/>
    </source>
</evidence>
<organism evidence="1 2">
    <name type="scientific">Dendrosporobacter quercicolus</name>
    <dbReference type="NCBI Taxonomy" id="146817"/>
    <lineage>
        <taxon>Bacteria</taxon>
        <taxon>Bacillati</taxon>
        <taxon>Bacillota</taxon>
        <taxon>Negativicutes</taxon>
        <taxon>Selenomonadales</taxon>
        <taxon>Sporomusaceae</taxon>
        <taxon>Dendrosporobacter</taxon>
    </lineage>
</organism>
<dbReference type="STRING" id="146817.SAMN04488502_11256"/>
<dbReference type="Proteomes" id="UP000214880">
    <property type="component" value="Unassembled WGS sequence"/>
</dbReference>
<accession>A0A1G9YSW0</accession>
<gene>
    <name evidence="1" type="ORF">SAMN04488502_11256</name>
</gene>
<dbReference type="InterPro" id="IPR022555">
    <property type="entry name" value="DUF2577"/>
</dbReference>
<dbReference type="RefSeq" id="WP_092074750.1">
    <property type="nucleotide sequence ID" value="NZ_FNHB01000012.1"/>
</dbReference>
<dbReference type="Pfam" id="PF10844">
    <property type="entry name" value="DUF2577"/>
    <property type="match status" value="1"/>
</dbReference>